<evidence type="ECO:0000313" key="1">
    <source>
        <dbReference type="EMBL" id="GFH23408.1"/>
    </source>
</evidence>
<dbReference type="AlphaFoldDB" id="A0A699ZYL0"/>
<keyword evidence="2" id="KW-1185">Reference proteome</keyword>
<sequence length="113" mass="12047">MACIAAPSKFLFEAVVIPAKYADLEELKWVLQVQTDGAALQIEVYENACQDVGMEAAVQLLGKHLGSLVTPMLALTAQRLVEQLASPGQAVEEDSLVSVTSSALDSLHALLPR</sequence>
<gene>
    <name evidence="1" type="ORF">HaLaN_21017</name>
</gene>
<feature type="non-terminal residue" evidence="1">
    <location>
        <position position="1"/>
    </location>
</feature>
<feature type="non-terminal residue" evidence="1">
    <location>
        <position position="113"/>
    </location>
</feature>
<name>A0A699ZYL0_HAELA</name>
<reference evidence="1 2" key="1">
    <citation type="submission" date="2020-02" db="EMBL/GenBank/DDBJ databases">
        <title>Draft genome sequence of Haematococcus lacustris strain NIES-144.</title>
        <authorList>
            <person name="Morimoto D."/>
            <person name="Nakagawa S."/>
            <person name="Yoshida T."/>
            <person name="Sawayama S."/>
        </authorList>
    </citation>
    <scope>NUCLEOTIDE SEQUENCE [LARGE SCALE GENOMIC DNA]</scope>
    <source>
        <strain evidence="1 2">NIES-144</strain>
    </source>
</reference>
<dbReference type="Proteomes" id="UP000485058">
    <property type="component" value="Unassembled WGS sequence"/>
</dbReference>
<evidence type="ECO:0000313" key="2">
    <source>
        <dbReference type="Proteomes" id="UP000485058"/>
    </source>
</evidence>
<organism evidence="1 2">
    <name type="scientific">Haematococcus lacustris</name>
    <name type="common">Green alga</name>
    <name type="synonym">Haematococcus pluvialis</name>
    <dbReference type="NCBI Taxonomy" id="44745"/>
    <lineage>
        <taxon>Eukaryota</taxon>
        <taxon>Viridiplantae</taxon>
        <taxon>Chlorophyta</taxon>
        <taxon>core chlorophytes</taxon>
        <taxon>Chlorophyceae</taxon>
        <taxon>CS clade</taxon>
        <taxon>Chlamydomonadales</taxon>
        <taxon>Haematococcaceae</taxon>
        <taxon>Haematococcus</taxon>
    </lineage>
</organism>
<accession>A0A699ZYL0</accession>
<protein>
    <submittedName>
        <fullName evidence="1">Uncharacterized protein</fullName>
    </submittedName>
</protein>
<proteinExistence type="predicted"/>
<comment type="caution">
    <text evidence="1">The sequence shown here is derived from an EMBL/GenBank/DDBJ whole genome shotgun (WGS) entry which is preliminary data.</text>
</comment>
<dbReference type="EMBL" id="BLLF01002265">
    <property type="protein sequence ID" value="GFH23408.1"/>
    <property type="molecule type" value="Genomic_DNA"/>
</dbReference>